<accession>M1DK00</accession>
<dbReference type="Pfam" id="PF20167">
    <property type="entry name" value="Transposase_32"/>
    <property type="match status" value="1"/>
</dbReference>
<dbReference type="Proteomes" id="UP000011115">
    <property type="component" value="Unassembled WGS sequence"/>
</dbReference>
<dbReference type="EnsemblPlants" id="PGSC0003DMT400090257">
    <property type="protein sequence ID" value="PGSC0003DMT400090257"/>
    <property type="gene ID" value="PGSC0003DMG400039828"/>
</dbReference>
<evidence type="ECO:0000256" key="1">
    <source>
        <dbReference type="SAM" id="MobiDB-lite"/>
    </source>
</evidence>
<reference evidence="3" key="2">
    <citation type="submission" date="2015-06" db="UniProtKB">
        <authorList>
            <consortium name="EnsemblPlants"/>
        </authorList>
    </citation>
    <scope>IDENTIFICATION</scope>
    <source>
        <strain evidence="3">DM1-3 516 R44</strain>
    </source>
</reference>
<keyword evidence="4" id="KW-1185">Reference proteome</keyword>
<organism evidence="3 4">
    <name type="scientific">Solanum tuberosum</name>
    <name type="common">Potato</name>
    <dbReference type="NCBI Taxonomy" id="4113"/>
    <lineage>
        <taxon>Eukaryota</taxon>
        <taxon>Viridiplantae</taxon>
        <taxon>Streptophyta</taxon>
        <taxon>Embryophyta</taxon>
        <taxon>Tracheophyta</taxon>
        <taxon>Spermatophyta</taxon>
        <taxon>Magnoliopsida</taxon>
        <taxon>eudicotyledons</taxon>
        <taxon>Gunneridae</taxon>
        <taxon>Pentapetalae</taxon>
        <taxon>asterids</taxon>
        <taxon>lamiids</taxon>
        <taxon>Solanales</taxon>
        <taxon>Solanaceae</taxon>
        <taxon>Solanoideae</taxon>
        <taxon>Solaneae</taxon>
        <taxon>Solanum</taxon>
    </lineage>
</organism>
<dbReference type="PaxDb" id="4113-PGSC0003DMT400090257"/>
<dbReference type="HOGENOM" id="CLU_1417408_0_0_1"/>
<feature type="domain" description="Putative plant transposon protein" evidence="2">
    <location>
        <begin position="3"/>
        <end position="73"/>
    </location>
</feature>
<evidence type="ECO:0000313" key="3">
    <source>
        <dbReference type="EnsemblPlants" id="PGSC0003DMT400090257"/>
    </source>
</evidence>
<evidence type="ECO:0000313" key="4">
    <source>
        <dbReference type="Proteomes" id="UP000011115"/>
    </source>
</evidence>
<dbReference type="InParanoid" id="M1DK00"/>
<dbReference type="AlphaFoldDB" id="M1DK00"/>
<dbReference type="InterPro" id="IPR046796">
    <property type="entry name" value="Transposase_32_dom"/>
</dbReference>
<reference evidence="4" key="1">
    <citation type="journal article" date="2011" name="Nature">
        <title>Genome sequence and analysis of the tuber crop potato.</title>
        <authorList>
            <consortium name="The Potato Genome Sequencing Consortium"/>
        </authorList>
    </citation>
    <scope>NUCLEOTIDE SEQUENCE [LARGE SCALE GENOMIC DNA]</scope>
    <source>
        <strain evidence="4">cv. DM1-3 516 R44</strain>
    </source>
</reference>
<feature type="region of interest" description="Disordered" evidence="1">
    <location>
        <begin position="130"/>
        <end position="192"/>
    </location>
</feature>
<evidence type="ECO:0000259" key="2">
    <source>
        <dbReference type="Pfam" id="PF20167"/>
    </source>
</evidence>
<feature type="compositionally biased region" description="Low complexity" evidence="1">
    <location>
        <begin position="143"/>
        <end position="165"/>
    </location>
</feature>
<dbReference type="Gramene" id="PGSC0003DMT400090257">
    <property type="protein sequence ID" value="PGSC0003DMT400090257"/>
    <property type="gene ID" value="PGSC0003DMG400039828"/>
</dbReference>
<name>M1DK00_SOLTU</name>
<proteinExistence type="predicted"/>
<sequence>MFFSSIVRTGLFPPQVDNIMACDRIVMLPAIMSGLELNFSRILIAEIHETAFKTTTMLPFLFPIFHLCRDASLPIWHCYRLTEETKSMDIGLIKDDVNPAGPLKRPHIYLPHLADDLAADVEKIHVEYANDTTMPAPTEHSRAAPSTSTSETSSSSRDSLRARFSTSGPSPEVRDPDGHPITTHEAQDALIY</sequence>
<protein>
    <recommendedName>
        <fullName evidence="2">Putative plant transposon protein domain-containing protein</fullName>
    </recommendedName>
</protein>